<evidence type="ECO:0000313" key="2">
    <source>
        <dbReference type="Proteomes" id="UP001148838"/>
    </source>
</evidence>
<accession>A0ABQ8S1Y7</accession>
<gene>
    <name evidence="1" type="ORF">ANN_23931</name>
</gene>
<name>A0ABQ8S1Y7_PERAM</name>
<proteinExistence type="predicted"/>
<reference evidence="1 2" key="1">
    <citation type="journal article" date="2022" name="Allergy">
        <title>Genome assembly and annotation of Periplaneta americana reveal a comprehensive cockroach allergen profile.</title>
        <authorList>
            <person name="Wang L."/>
            <person name="Xiong Q."/>
            <person name="Saelim N."/>
            <person name="Wang L."/>
            <person name="Nong W."/>
            <person name="Wan A.T."/>
            <person name="Shi M."/>
            <person name="Liu X."/>
            <person name="Cao Q."/>
            <person name="Hui J.H.L."/>
            <person name="Sookrung N."/>
            <person name="Leung T.F."/>
            <person name="Tungtrongchitr A."/>
            <person name="Tsui S.K.W."/>
        </authorList>
    </citation>
    <scope>NUCLEOTIDE SEQUENCE [LARGE SCALE GENOMIC DNA]</scope>
    <source>
        <strain evidence="1">PWHHKU_190912</strain>
    </source>
</reference>
<sequence>MAGSCEGDNEPPGSLKATTLATAEVISTSPDVPEFCPAGVLLHASKSTDMSLMAFSGAETWILRRSEEKRLEAFEMWIWRRMERVKCTDRIGNEAVAYKEEWVKKLKLMRKIKRDWLGHWLRRNCLLKNAVEEIVNGRRVRSRRRYQMIDNIKIYGSYEEIIGRRERGKLGECCVYNEGPAFGRNTMNENE</sequence>
<organism evidence="1 2">
    <name type="scientific">Periplaneta americana</name>
    <name type="common">American cockroach</name>
    <name type="synonym">Blatta americana</name>
    <dbReference type="NCBI Taxonomy" id="6978"/>
    <lineage>
        <taxon>Eukaryota</taxon>
        <taxon>Metazoa</taxon>
        <taxon>Ecdysozoa</taxon>
        <taxon>Arthropoda</taxon>
        <taxon>Hexapoda</taxon>
        <taxon>Insecta</taxon>
        <taxon>Pterygota</taxon>
        <taxon>Neoptera</taxon>
        <taxon>Polyneoptera</taxon>
        <taxon>Dictyoptera</taxon>
        <taxon>Blattodea</taxon>
        <taxon>Blattoidea</taxon>
        <taxon>Blattidae</taxon>
        <taxon>Blattinae</taxon>
        <taxon>Periplaneta</taxon>
    </lineage>
</organism>
<dbReference type="EMBL" id="JAJSOF020000037">
    <property type="protein sequence ID" value="KAJ4427921.1"/>
    <property type="molecule type" value="Genomic_DNA"/>
</dbReference>
<evidence type="ECO:0000313" key="1">
    <source>
        <dbReference type="EMBL" id="KAJ4427921.1"/>
    </source>
</evidence>
<protein>
    <submittedName>
        <fullName evidence="1">Uncharacterized protein</fullName>
    </submittedName>
</protein>
<dbReference type="Proteomes" id="UP001148838">
    <property type="component" value="Unassembled WGS sequence"/>
</dbReference>
<keyword evidence="2" id="KW-1185">Reference proteome</keyword>
<comment type="caution">
    <text evidence="1">The sequence shown here is derived from an EMBL/GenBank/DDBJ whole genome shotgun (WGS) entry which is preliminary data.</text>
</comment>